<keyword evidence="3" id="KW-1185">Reference proteome</keyword>
<evidence type="ECO:0000313" key="2">
    <source>
        <dbReference type="EMBL" id="CAA7041305.1"/>
    </source>
</evidence>
<name>A0A6D2JI87_9BRAS</name>
<feature type="compositionally biased region" description="Basic and acidic residues" evidence="1">
    <location>
        <begin position="12"/>
        <end position="38"/>
    </location>
</feature>
<dbReference type="AlphaFoldDB" id="A0A6D2JI87"/>
<feature type="region of interest" description="Disordered" evidence="1">
    <location>
        <begin position="1"/>
        <end position="90"/>
    </location>
</feature>
<sequence length="90" mass="10384">DPTSRSKQFKMLRGEGSKQRSQRGDNKRSKENAKTLTKEDEEEIERLREERRTKKRNDPSAVRVKGEFEIGVNMGRGESDDSSQEEGGRE</sequence>
<organism evidence="2 3">
    <name type="scientific">Microthlaspi erraticum</name>
    <dbReference type="NCBI Taxonomy" id="1685480"/>
    <lineage>
        <taxon>Eukaryota</taxon>
        <taxon>Viridiplantae</taxon>
        <taxon>Streptophyta</taxon>
        <taxon>Embryophyta</taxon>
        <taxon>Tracheophyta</taxon>
        <taxon>Spermatophyta</taxon>
        <taxon>Magnoliopsida</taxon>
        <taxon>eudicotyledons</taxon>
        <taxon>Gunneridae</taxon>
        <taxon>Pentapetalae</taxon>
        <taxon>rosids</taxon>
        <taxon>malvids</taxon>
        <taxon>Brassicales</taxon>
        <taxon>Brassicaceae</taxon>
        <taxon>Coluteocarpeae</taxon>
        <taxon>Microthlaspi</taxon>
    </lineage>
</organism>
<protein>
    <submittedName>
        <fullName evidence="2">Uncharacterized protein</fullName>
    </submittedName>
</protein>
<accession>A0A6D2JI87</accession>
<proteinExistence type="predicted"/>
<gene>
    <name evidence="2" type="ORF">MERR_LOCUS28540</name>
</gene>
<reference evidence="2" key="1">
    <citation type="submission" date="2020-01" db="EMBL/GenBank/DDBJ databases">
        <authorList>
            <person name="Mishra B."/>
        </authorList>
    </citation>
    <scope>NUCLEOTIDE SEQUENCE [LARGE SCALE GENOMIC DNA]</scope>
</reference>
<comment type="caution">
    <text evidence="2">The sequence shown here is derived from an EMBL/GenBank/DDBJ whole genome shotgun (WGS) entry which is preliminary data.</text>
</comment>
<evidence type="ECO:0000256" key="1">
    <source>
        <dbReference type="SAM" id="MobiDB-lite"/>
    </source>
</evidence>
<evidence type="ECO:0000313" key="3">
    <source>
        <dbReference type="Proteomes" id="UP000467841"/>
    </source>
</evidence>
<dbReference type="Proteomes" id="UP000467841">
    <property type="component" value="Unassembled WGS sequence"/>
</dbReference>
<dbReference type="EMBL" id="CACVBM020001242">
    <property type="protein sequence ID" value="CAA7041305.1"/>
    <property type="molecule type" value="Genomic_DNA"/>
</dbReference>
<feature type="non-terminal residue" evidence="2">
    <location>
        <position position="1"/>
    </location>
</feature>
<feature type="compositionally biased region" description="Basic and acidic residues" evidence="1">
    <location>
        <begin position="45"/>
        <end position="68"/>
    </location>
</feature>